<evidence type="ECO:0000313" key="2">
    <source>
        <dbReference type="EMBL" id="PNY82853.1"/>
    </source>
</evidence>
<dbReference type="Proteomes" id="UP000236379">
    <property type="component" value="Unassembled WGS sequence"/>
</dbReference>
<dbReference type="Pfam" id="PF10026">
    <property type="entry name" value="DUF2268"/>
    <property type="match status" value="1"/>
</dbReference>
<proteinExistence type="predicted"/>
<protein>
    <recommendedName>
        <fullName evidence="1">DUF2268 domain-containing protein</fullName>
    </recommendedName>
</protein>
<organism evidence="2 3">
    <name type="scientific">Deinococcus koreensis</name>
    <dbReference type="NCBI Taxonomy" id="2054903"/>
    <lineage>
        <taxon>Bacteria</taxon>
        <taxon>Thermotogati</taxon>
        <taxon>Deinococcota</taxon>
        <taxon>Deinococci</taxon>
        <taxon>Deinococcales</taxon>
        <taxon>Deinococcaceae</taxon>
        <taxon>Deinococcus</taxon>
    </lineage>
</organism>
<evidence type="ECO:0000313" key="3">
    <source>
        <dbReference type="Proteomes" id="UP000236379"/>
    </source>
</evidence>
<evidence type="ECO:0000259" key="1">
    <source>
        <dbReference type="Pfam" id="PF10026"/>
    </source>
</evidence>
<dbReference type="InterPro" id="IPR018728">
    <property type="entry name" value="DUF2268"/>
</dbReference>
<gene>
    <name evidence="2" type="ORF">CVO96_03955</name>
</gene>
<keyword evidence="3" id="KW-1185">Reference proteome</keyword>
<comment type="caution">
    <text evidence="2">The sequence shown here is derived from an EMBL/GenBank/DDBJ whole genome shotgun (WGS) entry which is preliminary data.</text>
</comment>
<accession>A0A2K3V244</accession>
<feature type="domain" description="DUF2268" evidence="1">
    <location>
        <begin position="116"/>
        <end position="293"/>
    </location>
</feature>
<dbReference type="EMBL" id="PPPD01000001">
    <property type="protein sequence ID" value="PNY82853.1"/>
    <property type="molecule type" value="Genomic_DNA"/>
</dbReference>
<sequence>MEIIEVNLLEALRGVLTSPAEAQPERFREQVMEPLRPVWEPIRRYMPPGADGADPALAVARTLKLYRPELDAESGLGALDTLAAADVFGQNRAALEQAVQALNPGQNGISLQEVHLVLTLAEPGGLGEDGYTGAGNTPGWVMLSVWPQALPDGADNFCRLPAITAHEFNHNVRFAQPDWTFPMTLGAYLVAEGLAECFAAELHGEASLGSWTTTLREPELRALAPRYGAALLEQDFGLVRGYIFGDAVMENFGGLSGKQAKLGIPPYAGYALGYHVVRDYLARTGRSAAQATYDPWRVIVAGSGWFTVTDGGQER</sequence>
<dbReference type="OrthoDB" id="69012at2"/>
<reference evidence="2 3" key="1">
    <citation type="submission" date="2018-01" db="EMBL/GenBank/DDBJ databases">
        <title>Deinococcus koreensis sp. nov., a radiation-resistant bacterium isolated from river water.</title>
        <authorList>
            <person name="Choi A."/>
        </authorList>
    </citation>
    <scope>NUCLEOTIDE SEQUENCE [LARGE SCALE GENOMIC DNA]</scope>
    <source>
        <strain evidence="2 3">SJW1-2</strain>
    </source>
</reference>
<name>A0A2K3V244_9DEIO</name>
<dbReference type="AlphaFoldDB" id="A0A2K3V244"/>
<dbReference type="RefSeq" id="WP_103313286.1">
    <property type="nucleotide sequence ID" value="NZ_PPPD01000001.1"/>
</dbReference>